<evidence type="ECO:0000259" key="9">
    <source>
        <dbReference type="PROSITE" id="PS50928"/>
    </source>
</evidence>
<protein>
    <submittedName>
        <fullName evidence="10">Sugar ABC transporter permease</fullName>
    </submittedName>
</protein>
<evidence type="ECO:0000256" key="3">
    <source>
        <dbReference type="ARBA" id="ARBA00022475"/>
    </source>
</evidence>
<dbReference type="PANTHER" id="PTHR30193:SF41">
    <property type="entry name" value="DIACETYLCHITOBIOSE UPTAKE SYSTEM PERMEASE PROTEIN NGCF"/>
    <property type="match status" value="1"/>
</dbReference>
<evidence type="ECO:0000256" key="5">
    <source>
        <dbReference type="ARBA" id="ARBA00022989"/>
    </source>
</evidence>
<name>A0AAU2VK39_9ACTN</name>
<evidence type="ECO:0000256" key="7">
    <source>
        <dbReference type="RuleBase" id="RU363032"/>
    </source>
</evidence>
<organism evidence="10">
    <name type="scientific">Streptomyces sp. NBC_00008</name>
    <dbReference type="NCBI Taxonomy" id="2903610"/>
    <lineage>
        <taxon>Bacteria</taxon>
        <taxon>Bacillati</taxon>
        <taxon>Actinomycetota</taxon>
        <taxon>Actinomycetes</taxon>
        <taxon>Kitasatosporales</taxon>
        <taxon>Streptomycetaceae</taxon>
        <taxon>Streptomyces</taxon>
    </lineage>
</organism>
<proteinExistence type="inferred from homology"/>
<dbReference type="GO" id="GO:0005886">
    <property type="term" value="C:plasma membrane"/>
    <property type="evidence" value="ECO:0007669"/>
    <property type="project" value="UniProtKB-SubCell"/>
</dbReference>
<dbReference type="PROSITE" id="PS50928">
    <property type="entry name" value="ABC_TM1"/>
    <property type="match status" value="1"/>
</dbReference>
<feature type="transmembrane region" description="Helical" evidence="7">
    <location>
        <begin position="286"/>
        <end position="305"/>
    </location>
</feature>
<gene>
    <name evidence="10" type="ORF">OG398_06460</name>
</gene>
<feature type="transmembrane region" description="Helical" evidence="7">
    <location>
        <begin position="35"/>
        <end position="64"/>
    </location>
</feature>
<keyword evidence="3" id="KW-1003">Cell membrane</keyword>
<dbReference type="Pfam" id="PF00528">
    <property type="entry name" value="BPD_transp_1"/>
    <property type="match status" value="1"/>
</dbReference>
<feature type="compositionally biased region" description="Pro residues" evidence="8">
    <location>
        <begin position="13"/>
        <end position="23"/>
    </location>
</feature>
<evidence type="ECO:0000256" key="4">
    <source>
        <dbReference type="ARBA" id="ARBA00022692"/>
    </source>
</evidence>
<evidence type="ECO:0000256" key="6">
    <source>
        <dbReference type="ARBA" id="ARBA00023136"/>
    </source>
</evidence>
<feature type="domain" description="ABC transmembrane type-1" evidence="9">
    <location>
        <begin position="94"/>
        <end position="306"/>
    </location>
</feature>
<dbReference type="InterPro" id="IPR000515">
    <property type="entry name" value="MetI-like"/>
</dbReference>
<comment type="subcellular location">
    <subcellularLocation>
        <location evidence="1 7">Cell membrane</location>
        <topology evidence="1 7">Multi-pass membrane protein</topology>
    </subcellularLocation>
</comment>
<evidence type="ECO:0000256" key="1">
    <source>
        <dbReference type="ARBA" id="ARBA00004651"/>
    </source>
</evidence>
<dbReference type="InterPro" id="IPR035906">
    <property type="entry name" value="MetI-like_sf"/>
</dbReference>
<dbReference type="GO" id="GO:0055085">
    <property type="term" value="P:transmembrane transport"/>
    <property type="evidence" value="ECO:0007669"/>
    <property type="project" value="InterPro"/>
</dbReference>
<feature type="transmembrane region" description="Helical" evidence="7">
    <location>
        <begin position="97"/>
        <end position="119"/>
    </location>
</feature>
<dbReference type="CDD" id="cd06261">
    <property type="entry name" value="TM_PBP2"/>
    <property type="match status" value="1"/>
</dbReference>
<comment type="similarity">
    <text evidence="7">Belongs to the binding-protein-dependent transport system permease family.</text>
</comment>
<dbReference type="PANTHER" id="PTHR30193">
    <property type="entry name" value="ABC TRANSPORTER PERMEASE PROTEIN"/>
    <property type="match status" value="1"/>
</dbReference>
<feature type="transmembrane region" description="Helical" evidence="7">
    <location>
        <begin position="172"/>
        <end position="191"/>
    </location>
</feature>
<dbReference type="Gene3D" id="1.10.3720.10">
    <property type="entry name" value="MetI-like"/>
    <property type="match status" value="1"/>
</dbReference>
<dbReference type="AlphaFoldDB" id="A0AAU2VK39"/>
<feature type="region of interest" description="Disordered" evidence="8">
    <location>
        <begin position="1"/>
        <end position="25"/>
    </location>
</feature>
<keyword evidence="2 7" id="KW-0813">Transport</keyword>
<feature type="transmembrane region" description="Helical" evidence="7">
    <location>
        <begin position="131"/>
        <end position="152"/>
    </location>
</feature>
<sequence length="317" mass="34677">MATTASLPREVRPPAPVKPPSAPRPKWGARYRDTLAAYCTLGPNLILVTVFLIVPLVMTVVLSFQYSTGLSSPSWAGLANYRQLAGDPVFWRTVLNTGIFCVATVPVEMAVGLAVAMLFNKVMPARPLWRTLVYLPMVISGVATALIGTLMFDQNIGLLNKLLATFGLPAAPWQTSGTAAMASVVLITLWMRVGFNMVIYLAGLQGISPEMYEAADLEGAGPWQRLRHITVPLLGPSTFFLLIMNVIYSFQVFDTVYVMTLGGPGHATDVMITYAYRNGFESRQQGYAAAIGIVLYVIVMIFTALQWRFSRNRDTVG</sequence>
<evidence type="ECO:0000256" key="2">
    <source>
        <dbReference type="ARBA" id="ARBA00022448"/>
    </source>
</evidence>
<keyword evidence="4 7" id="KW-0812">Transmembrane</keyword>
<dbReference type="EMBL" id="CP108313">
    <property type="protein sequence ID" value="WTW67935.1"/>
    <property type="molecule type" value="Genomic_DNA"/>
</dbReference>
<evidence type="ECO:0000256" key="8">
    <source>
        <dbReference type="SAM" id="MobiDB-lite"/>
    </source>
</evidence>
<dbReference type="SUPFAM" id="SSF161098">
    <property type="entry name" value="MetI-like"/>
    <property type="match status" value="1"/>
</dbReference>
<keyword evidence="6 7" id="KW-0472">Membrane</keyword>
<keyword evidence="5 7" id="KW-1133">Transmembrane helix</keyword>
<dbReference type="InterPro" id="IPR051393">
    <property type="entry name" value="ABC_transporter_permease"/>
</dbReference>
<evidence type="ECO:0000313" key="10">
    <source>
        <dbReference type="EMBL" id="WTW67935.1"/>
    </source>
</evidence>
<feature type="transmembrane region" description="Helical" evidence="7">
    <location>
        <begin position="233"/>
        <end position="253"/>
    </location>
</feature>
<accession>A0AAU2VK39</accession>
<reference evidence="10" key="1">
    <citation type="submission" date="2022-10" db="EMBL/GenBank/DDBJ databases">
        <title>The complete genomes of actinobacterial strains from the NBC collection.</title>
        <authorList>
            <person name="Joergensen T.S."/>
            <person name="Alvarez Arevalo M."/>
            <person name="Sterndorff E.B."/>
            <person name="Faurdal D."/>
            <person name="Vuksanovic O."/>
            <person name="Mourched A.-S."/>
            <person name="Charusanti P."/>
            <person name="Shaw S."/>
            <person name="Blin K."/>
            <person name="Weber T."/>
        </authorList>
    </citation>
    <scope>NUCLEOTIDE SEQUENCE</scope>
    <source>
        <strain evidence="10">NBC_00008</strain>
    </source>
</reference>